<feature type="region of interest" description="Disordered" evidence="1">
    <location>
        <begin position="571"/>
        <end position="591"/>
    </location>
</feature>
<feature type="region of interest" description="Disordered" evidence="1">
    <location>
        <begin position="267"/>
        <end position="479"/>
    </location>
</feature>
<feature type="compositionally biased region" description="Basic and acidic residues" evidence="1">
    <location>
        <begin position="368"/>
        <end position="425"/>
    </location>
</feature>
<dbReference type="InterPro" id="IPR053253">
    <property type="entry name" value="Sex_diff_modulator"/>
</dbReference>
<feature type="compositionally biased region" description="Basic and acidic residues" evidence="1">
    <location>
        <begin position="279"/>
        <end position="313"/>
    </location>
</feature>
<evidence type="ECO:0008006" key="4">
    <source>
        <dbReference type="Google" id="ProtNLM"/>
    </source>
</evidence>
<feature type="region of interest" description="Disordered" evidence="1">
    <location>
        <begin position="616"/>
        <end position="638"/>
    </location>
</feature>
<evidence type="ECO:0000256" key="1">
    <source>
        <dbReference type="SAM" id="MobiDB-lite"/>
    </source>
</evidence>
<dbReference type="AlphaFoldDB" id="Q10CI2"/>
<protein>
    <recommendedName>
        <fullName evidence="4">DUF4283 domain-containing protein</fullName>
    </recommendedName>
</protein>
<dbReference type="EMBL" id="AC084320">
    <property type="protein sequence ID" value="AAK09237.1"/>
    <property type="molecule type" value="Genomic_DNA"/>
</dbReference>
<feature type="compositionally biased region" description="Basic residues" evidence="1">
    <location>
        <begin position="314"/>
        <end position="326"/>
    </location>
</feature>
<feature type="compositionally biased region" description="Acidic residues" evidence="1">
    <location>
        <begin position="334"/>
        <end position="344"/>
    </location>
</feature>
<organism evidence="2 3">
    <name type="scientific">Oryza sativa subsp. japonica</name>
    <name type="common">Rice</name>
    <dbReference type="NCBI Taxonomy" id="39947"/>
    <lineage>
        <taxon>Eukaryota</taxon>
        <taxon>Viridiplantae</taxon>
        <taxon>Streptophyta</taxon>
        <taxon>Embryophyta</taxon>
        <taxon>Tracheophyta</taxon>
        <taxon>Spermatophyta</taxon>
        <taxon>Magnoliopsida</taxon>
        <taxon>Liliopsida</taxon>
        <taxon>Poales</taxon>
        <taxon>Poaceae</taxon>
        <taxon>BOP clade</taxon>
        <taxon>Oryzoideae</taxon>
        <taxon>Oryzeae</taxon>
        <taxon>Oryzinae</taxon>
        <taxon>Oryza</taxon>
        <taxon>Oryza sativa</taxon>
    </lineage>
</organism>
<gene>
    <name evidence="2" type="primary">OSJNBa0091J19.20</name>
</gene>
<dbReference type="PANTHER" id="PTHR33087">
    <property type="entry name" value="OS07G0539200 PROTEIN"/>
    <property type="match status" value="1"/>
</dbReference>
<feature type="compositionally biased region" description="Basic residues" evidence="1">
    <location>
        <begin position="426"/>
        <end position="436"/>
    </location>
</feature>
<dbReference type="PANTHER" id="PTHR33087:SF21">
    <property type="entry name" value="OS03G0782100 PROTEIN"/>
    <property type="match status" value="1"/>
</dbReference>
<accession>Q10CI2</accession>
<sequence length="678" mass="75617">MTQLGDPATRPEEDTIFIPTSYAIDEELREWNETAAVSWAARAPPSTGPQDVEQAFLDEFKLCRGDVAVSLHHPQAFLIKFQHRRHCEEAIAKGYVKRRGIEIHFIKWRSLQSALGVALMFRVWLCLDGVPMHAWAADIAERLIGHTCALEQIETDLVHPMESGNTRSIDLWAWTANPSTIPKRMWLGFTNRAKDQQLAPLLVAENPPEYWQRGVRHPVLFHLEEIHDYTAAIIDLEAQGSFQPTKRRLPLWTLEVLDGEQAPGRVFEDFPHHLQPPRSVHDRLGDHDREDELRGSRRPERGERGNRGDDGAHHGGRARVRDRSRRGCAACIEQDQDEEEDGRGDDDRDAPADHDDRARGGRRGRRGHNNDHPRANQNWRSRDRDDDDRDERGRDFGRGRGEQRAIDQDYRRERTRSPRQCDRGGHSRHGGRRHHAGATDVDNVTDPVHPEPHLAEISLPSRQQELHTEEIPASPPTLTGDQLLRLTLVADKAMTAPPPTATEDLAIRSFTGTEAWFGSTAWKPVPVARVFGRIREALPATPAVDTLTTCQQIEEALMRLELAVAAARTPGDDTLLPQPMSPAPLAASPPRRLEDLASDAAADKILPALLPGALLPQEMTPMPATPPPSALEPGSLPERASSPCAIAGLFTSPPPAIIASPPRLTLLCLRPVVLCHTL</sequence>
<evidence type="ECO:0000313" key="2">
    <source>
        <dbReference type="EMBL" id="AAK09237.1"/>
    </source>
</evidence>
<reference evidence="3" key="1">
    <citation type="journal article" date="2005" name="Nature">
        <title>The map-based sequence of the rice genome.</title>
        <authorList>
            <consortium name="International rice genome sequencing project (IRGSP)"/>
            <person name="Matsumoto T."/>
            <person name="Wu J."/>
            <person name="Kanamori H."/>
            <person name="Katayose Y."/>
            <person name="Fujisawa M."/>
            <person name="Namiki N."/>
            <person name="Mizuno H."/>
            <person name="Yamamoto K."/>
            <person name="Antonio B.A."/>
            <person name="Baba T."/>
            <person name="Sakata K."/>
            <person name="Nagamura Y."/>
            <person name="Aoki H."/>
            <person name="Arikawa K."/>
            <person name="Arita K."/>
            <person name="Bito T."/>
            <person name="Chiden Y."/>
            <person name="Fujitsuka N."/>
            <person name="Fukunaka R."/>
            <person name="Hamada M."/>
            <person name="Harada C."/>
            <person name="Hayashi A."/>
            <person name="Hijishita S."/>
            <person name="Honda M."/>
            <person name="Hosokawa S."/>
            <person name="Ichikawa Y."/>
            <person name="Idonuma A."/>
            <person name="Iijima M."/>
            <person name="Ikeda M."/>
            <person name="Ikeno M."/>
            <person name="Ito K."/>
            <person name="Ito S."/>
            <person name="Ito T."/>
            <person name="Ito Y."/>
            <person name="Ito Y."/>
            <person name="Iwabuchi A."/>
            <person name="Kamiya K."/>
            <person name="Karasawa W."/>
            <person name="Kurita K."/>
            <person name="Katagiri S."/>
            <person name="Kikuta A."/>
            <person name="Kobayashi H."/>
            <person name="Kobayashi N."/>
            <person name="Machita K."/>
            <person name="Maehara T."/>
            <person name="Masukawa M."/>
            <person name="Mizubayashi T."/>
            <person name="Mukai Y."/>
            <person name="Nagasaki H."/>
            <person name="Nagata Y."/>
            <person name="Naito S."/>
            <person name="Nakashima M."/>
            <person name="Nakama Y."/>
            <person name="Nakamichi Y."/>
            <person name="Nakamura M."/>
            <person name="Meguro A."/>
            <person name="Negishi M."/>
            <person name="Ohta I."/>
            <person name="Ohta T."/>
            <person name="Okamoto M."/>
            <person name="Ono N."/>
            <person name="Saji S."/>
            <person name="Sakaguchi M."/>
            <person name="Sakai K."/>
            <person name="Shibata M."/>
            <person name="Shimokawa T."/>
            <person name="Song J."/>
            <person name="Takazaki Y."/>
            <person name="Terasawa K."/>
            <person name="Tsugane M."/>
            <person name="Tsuji K."/>
            <person name="Ueda S."/>
            <person name="Waki K."/>
            <person name="Yamagata H."/>
            <person name="Yamamoto M."/>
            <person name="Yamamoto S."/>
            <person name="Yamane H."/>
            <person name="Yoshiki S."/>
            <person name="Yoshihara R."/>
            <person name="Yukawa K."/>
            <person name="Zhong H."/>
            <person name="Yano M."/>
            <person name="Yuan Q."/>
            <person name="Ouyang S."/>
            <person name="Liu J."/>
            <person name="Jones K.M."/>
            <person name="Gansberger K."/>
            <person name="Moffat K."/>
            <person name="Hill J."/>
            <person name="Bera J."/>
            <person name="Fadrosh D."/>
            <person name="Jin S."/>
            <person name="Johri S."/>
            <person name="Kim M."/>
            <person name="Overton L."/>
            <person name="Reardon M."/>
            <person name="Tsitrin T."/>
            <person name="Vuong H."/>
            <person name="Weaver B."/>
            <person name="Ciecko A."/>
            <person name="Tallon L."/>
            <person name="Jackson J."/>
            <person name="Pai G."/>
            <person name="Aken S.V."/>
            <person name="Utterback T."/>
            <person name="Reidmuller S."/>
            <person name="Feldblyum T."/>
            <person name="Hsiao J."/>
            <person name="Zismann V."/>
            <person name="Iobst S."/>
            <person name="de Vazeille A.R."/>
            <person name="Buell C.R."/>
            <person name="Ying K."/>
            <person name="Li Y."/>
            <person name="Lu T."/>
            <person name="Huang Y."/>
            <person name="Zhao Q."/>
            <person name="Feng Q."/>
            <person name="Zhang L."/>
            <person name="Zhu J."/>
            <person name="Weng Q."/>
            <person name="Mu J."/>
            <person name="Lu Y."/>
            <person name="Fan D."/>
            <person name="Liu Y."/>
            <person name="Guan J."/>
            <person name="Zhang Y."/>
            <person name="Yu S."/>
            <person name="Liu X."/>
            <person name="Zhang Y."/>
            <person name="Hong G."/>
            <person name="Han B."/>
            <person name="Choisne N."/>
            <person name="Demange N."/>
            <person name="Orjeda G."/>
            <person name="Samain S."/>
            <person name="Cattolico L."/>
            <person name="Pelletier E."/>
            <person name="Couloux A."/>
            <person name="Segurens B."/>
            <person name="Wincker P."/>
            <person name="D'Hont A."/>
            <person name="Scarpelli C."/>
            <person name="Weissenbach J."/>
            <person name="Salanoubat M."/>
            <person name="Quetier F."/>
            <person name="Yu Y."/>
            <person name="Kim H.R."/>
            <person name="Rambo T."/>
            <person name="Currie J."/>
            <person name="Collura K."/>
            <person name="Luo M."/>
            <person name="Yang T."/>
            <person name="Ammiraju J.S.S."/>
            <person name="Engler F."/>
            <person name="Soderlund C."/>
            <person name="Wing R.A."/>
            <person name="Palmer L.E."/>
            <person name="de la Bastide M."/>
            <person name="Spiegel L."/>
            <person name="Nascimento L."/>
            <person name="Zutavern T."/>
            <person name="O'Shaughnessy A."/>
            <person name="Dike S."/>
            <person name="Dedhia N."/>
            <person name="Preston R."/>
            <person name="Balija V."/>
            <person name="McCombie W.R."/>
            <person name="Chow T."/>
            <person name="Chen H."/>
            <person name="Chung M."/>
            <person name="Chen C."/>
            <person name="Shaw J."/>
            <person name="Wu H."/>
            <person name="Hsiao K."/>
            <person name="Chao Y."/>
            <person name="Chu M."/>
            <person name="Cheng C."/>
            <person name="Hour A."/>
            <person name="Lee P."/>
            <person name="Lin S."/>
            <person name="Lin Y."/>
            <person name="Liou J."/>
            <person name="Liu S."/>
            <person name="Hsing Y."/>
            <person name="Raghuvanshi S."/>
            <person name="Mohanty A."/>
            <person name="Bharti A.K."/>
            <person name="Gaur A."/>
            <person name="Gupta V."/>
            <person name="Kumar D."/>
            <person name="Ravi V."/>
            <person name="Vij S."/>
            <person name="Kapur A."/>
            <person name="Khurana P."/>
            <person name="Khurana P."/>
            <person name="Khurana J.P."/>
            <person name="Tyagi A.K."/>
            <person name="Gaikwad K."/>
            <person name="Singh A."/>
            <person name="Dalal V."/>
            <person name="Srivastava S."/>
            <person name="Dixit A."/>
            <person name="Pal A.K."/>
            <person name="Ghazi I.A."/>
            <person name="Yadav M."/>
            <person name="Pandit A."/>
            <person name="Bhargava A."/>
            <person name="Sureshbabu K."/>
            <person name="Batra K."/>
            <person name="Sharma T.R."/>
            <person name="Mohapatra T."/>
            <person name="Singh N.K."/>
            <person name="Messing J."/>
            <person name="Nelson A.B."/>
            <person name="Fuks G."/>
            <person name="Kavchok S."/>
            <person name="Keizer G."/>
            <person name="Linton E."/>
            <person name="Llaca V."/>
            <person name="Song R."/>
            <person name="Tanyolac B."/>
            <person name="Young S."/>
            <person name="Ho-Il K."/>
            <person name="Hahn J.H."/>
            <person name="Sangsakoo G."/>
            <person name="Vanavichit A."/>
            <person name="de Mattos Luiz.A.T."/>
            <person name="Zimmer P.D."/>
            <person name="Malone G."/>
            <person name="Dellagostin O."/>
            <person name="de Oliveira A.C."/>
            <person name="Bevan M."/>
            <person name="Bancroft I."/>
            <person name="Minx P."/>
            <person name="Cordum H."/>
            <person name="Wilson R."/>
            <person name="Cheng Z."/>
            <person name="Jin W."/>
            <person name="Jiang J."/>
            <person name="Leong S.A."/>
            <person name="Iwama H."/>
            <person name="Gojobori T."/>
            <person name="Itoh T."/>
            <person name="Niimura Y."/>
            <person name="Fujii Y."/>
            <person name="Habara T."/>
            <person name="Sakai H."/>
            <person name="Sato Y."/>
            <person name="Wilson G."/>
            <person name="Kumar K."/>
            <person name="McCouch S."/>
            <person name="Juretic N."/>
            <person name="Hoen D."/>
            <person name="Wright S."/>
            <person name="Bruskiewich R."/>
            <person name="Bureau T."/>
            <person name="Miyao A."/>
            <person name="Hirochika H."/>
            <person name="Nishikawa T."/>
            <person name="Kadowaki K."/>
            <person name="Sugiura M."/>
            <person name="Burr B."/>
            <person name="Sasaki T."/>
        </authorList>
    </citation>
    <scope>NUCLEOTIDE SEQUENCE [LARGE SCALE GENOMIC DNA]</scope>
    <source>
        <strain evidence="3">cv. Nipponbare</strain>
    </source>
</reference>
<name>Q10CI2_ORYSJ</name>
<feature type="compositionally biased region" description="Basic and acidic residues" evidence="1">
    <location>
        <begin position="345"/>
        <end position="359"/>
    </location>
</feature>
<feature type="compositionally biased region" description="Low complexity" evidence="1">
    <location>
        <begin position="575"/>
        <end position="590"/>
    </location>
</feature>
<proteinExistence type="predicted"/>
<dbReference type="Proteomes" id="UP000000763">
    <property type="component" value="Chromosome 3"/>
</dbReference>
<reference evidence="3" key="2">
    <citation type="journal article" date="2008" name="Nucleic Acids Res.">
        <title>The rice annotation project database (RAP-DB): 2008 update.</title>
        <authorList>
            <consortium name="The rice annotation project (RAP)"/>
        </authorList>
    </citation>
    <scope>GENOME REANNOTATION</scope>
    <source>
        <strain evidence="3">cv. Nipponbare</strain>
    </source>
</reference>
<evidence type="ECO:0000313" key="3">
    <source>
        <dbReference type="Proteomes" id="UP000000763"/>
    </source>
</evidence>